<dbReference type="PANTHER" id="PTHR13743:SF86">
    <property type="entry name" value="LYSOSOMAL-TRAFFICKING REGULATOR"/>
    <property type="match status" value="1"/>
</dbReference>
<dbReference type="InterPro" id="IPR036372">
    <property type="entry name" value="BEACH_dom_sf"/>
</dbReference>
<organism evidence="3 4">
    <name type="scientific">Clarias magur</name>
    <name type="common">Asian catfish</name>
    <name type="synonym">Macropteronotus magur</name>
    <dbReference type="NCBI Taxonomy" id="1594786"/>
    <lineage>
        <taxon>Eukaryota</taxon>
        <taxon>Metazoa</taxon>
        <taxon>Chordata</taxon>
        <taxon>Craniata</taxon>
        <taxon>Vertebrata</taxon>
        <taxon>Euteleostomi</taxon>
        <taxon>Actinopterygii</taxon>
        <taxon>Neopterygii</taxon>
        <taxon>Teleostei</taxon>
        <taxon>Ostariophysi</taxon>
        <taxon>Siluriformes</taxon>
        <taxon>Clariidae</taxon>
        <taxon>Clarias</taxon>
    </lineage>
</organism>
<dbReference type="Pfam" id="PF02138">
    <property type="entry name" value="Beach"/>
    <property type="match status" value="1"/>
</dbReference>
<dbReference type="EMBL" id="QNUK01000187">
    <property type="protein sequence ID" value="KAF5898790.1"/>
    <property type="molecule type" value="Genomic_DNA"/>
</dbReference>
<dbReference type="InterPro" id="IPR000409">
    <property type="entry name" value="BEACH_dom"/>
</dbReference>
<keyword evidence="1" id="KW-0853">WD repeat</keyword>
<dbReference type="PANTHER" id="PTHR13743">
    <property type="entry name" value="BEIGE/BEACH-RELATED"/>
    <property type="match status" value="1"/>
</dbReference>
<sequence length="81" mass="9570">VRDDVYHNILTSELPNLLEYDNINALTHLWSCSQITNFEYLTHLNKHAGRSFNDLMQYPVFPFILSDYTSEMLDLQEPSIY</sequence>
<proteinExistence type="predicted"/>
<dbReference type="SUPFAM" id="SSF81837">
    <property type="entry name" value="BEACH domain"/>
    <property type="match status" value="1"/>
</dbReference>
<feature type="non-terminal residue" evidence="3">
    <location>
        <position position="1"/>
    </location>
</feature>
<accession>A0A8J4UNF2</accession>
<feature type="domain" description="BEACH" evidence="2">
    <location>
        <begin position="15"/>
        <end position="81"/>
    </location>
</feature>
<dbReference type="Proteomes" id="UP000727407">
    <property type="component" value="Unassembled WGS sequence"/>
</dbReference>
<evidence type="ECO:0000313" key="3">
    <source>
        <dbReference type="EMBL" id="KAF5898790.1"/>
    </source>
</evidence>
<protein>
    <submittedName>
        <fullName evidence="3">Lysosomal-trafficking regulator isoform X1</fullName>
    </submittedName>
</protein>
<keyword evidence="4" id="KW-1185">Reference proteome</keyword>
<gene>
    <name evidence="3" type="primary">lyst</name>
    <name evidence="3" type="ORF">DAT39_011499</name>
</gene>
<reference evidence="3" key="1">
    <citation type="submission" date="2020-07" db="EMBL/GenBank/DDBJ databases">
        <title>Clarias magur genome sequencing, assembly and annotation.</title>
        <authorList>
            <person name="Kushwaha B."/>
            <person name="Kumar R."/>
            <person name="Das P."/>
            <person name="Joshi C.G."/>
            <person name="Kumar D."/>
            <person name="Nagpure N.S."/>
            <person name="Pandey M."/>
            <person name="Agarwal S."/>
            <person name="Srivastava S."/>
            <person name="Singh M."/>
            <person name="Sahoo L."/>
            <person name="Jayasankar P."/>
            <person name="Meher P.K."/>
            <person name="Koringa P.G."/>
            <person name="Iquebal M.A."/>
            <person name="Das S.P."/>
            <person name="Bit A."/>
            <person name="Patnaik S."/>
            <person name="Patel N."/>
            <person name="Shah T.M."/>
            <person name="Hinsu A."/>
            <person name="Jena J.K."/>
        </authorList>
    </citation>
    <scope>NUCLEOTIDE SEQUENCE</scope>
    <source>
        <strain evidence="3">CIFAMagur01</strain>
        <tissue evidence="3">Testis</tissue>
    </source>
</reference>
<dbReference type="OrthoDB" id="26681at2759"/>
<evidence type="ECO:0000313" key="4">
    <source>
        <dbReference type="Proteomes" id="UP000727407"/>
    </source>
</evidence>
<feature type="non-terminal residue" evidence="3">
    <location>
        <position position="81"/>
    </location>
</feature>
<dbReference type="Gene3D" id="1.10.1540.10">
    <property type="entry name" value="BEACH domain"/>
    <property type="match status" value="1"/>
</dbReference>
<evidence type="ECO:0000256" key="1">
    <source>
        <dbReference type="ARBA" id="ARBA00022574"/>
    </source>
</evidence>
<name>A0A8J4UNF2_CLAMG</name>
<comment type="caution">
    <text evidence="3">The sequence shown here is derived from an EMBL/GenBank/DDBJ whole genome shotgun (WGS) entry which is preliminary data.</text>
</comment>
<dbReference type="AlphaFoldDB" id="A0A8J4UNF2"/>
<dbReference type="PROSITE" id="PS50197">
    <property type="entry name" value="BEACH"/>
    <property type="match status" value="1"/>
</dbReference>
<evidence type="ECO:0000259" key="2">
    <source>
        <dbReference type="PROSITE" id="PS50197"/>
    </source>
</evidence>
<dbReference type="InterPro" id="IPR050865">
    <property type="entry name" value="BEACH_Domain"/>
</dbReference>